<evidence type="ECO:0000313" key="5">
    <source>
        <dbReference type="EMBL" id="MBM7813993.1"/>
    </source>
</evidence>
<accession>A0A8T8HUZ0</accession>
<dbReference type="RefSeq" id="WP_204844564.1">
    <property type="nucleotide sequence ID" value="NZ_JAFBCL010000001.1"/>
</dbReference>
<protein>
    <submittedName>
        <fullName evidence="6">ESX secretion-associated protein EspG</fullName>
    </submittedName>
</protein>
<dbReference type="Pfam" id="PF14011">
    <property type="entry name" value="ESX-1_EspG"/>
    <property type="match status" value="1"/>
</dbReference>
<sequence>MARRSATAVVLTHLEFDLLWEDLGEGDPPYPLEVASHGETLADRDDLGVDVFHSLAAAGLTDDGEVAPELEDLFGYLTTGTLSVDALVFRPRPWRVLAAMRGGRGVLAVLDDSEVALEPIGDAVAALAKVVGDAPPGPGEPLRLPRAVFSAAVGAYARGGYPALERALADGGVTGRATRAVTTLVESGRSAAGQLACSGPGGRSPVLSWTDTTAGRYAMAVGQVGGEQWVELSPADGAWLTRRLADLLDGVR</sequence>
<dbReference type="EMBL" id="CP072788">
    <property type="protein sequence ID" value="QTR02403.1"/>
    <property type="molecule type" value="Genomic_DNA"/>
</dbReference>
<evidence type="ECO:0000256" key="2">
    <source>
        <dbReference type="ARBA" id="ARBA00006411"/>
    </source>
</evidence>
<dbReference type="InterPro" id="IPR025734">
    <property type="entry name" value="EspG"/>
</dbReference>
<comment type="subcellular location">
    <subcellularLocation>
        <location evidence="1">Cytoplasm</location>
    </subcellularLocation>
</comment>
<dbReference type="Proteomes" id="UP000671828">
    <property type="component" value="Chromosome"/>
</dbReference>
<gene>
    <name evidence="6" type="ORF">J7S33_25175</name>
    <name evidence="5" type="ORF">JOE68_004858</name>
</gene>
<evidence type="ECO:0000313" key="7">
    <source>
        <dbReference type="Proteomes" id="UP000671828"/>
    </source>
</evidence>
<reference evidence="5 8" key="1">
    <citation type="submission" date="2021-01" db="EMBL/GenBank/DDBJ databases">
        <title>Sequencing the genomes of 1000 actinobacteria strains.</title>
        <authorList>
            <person name="Klenk H.-P."/>
        </authorList>
    </citation>
    <scope>NUCLEOTIDE SEQUENCE [LARGE SCALE GENOMIC DNA]</scope>
    <source>
        <strain evidence="5 8">DSM 44581</strain>
    </source>
</reference>
<keyword evidence="3" id="KW-0963">Cytoplasm</keyword>
<keyword evidence="8" id="KW-1185">Reference proteome</keyword>
<dbReference type="Proteomes" id="UP001195724">
    <property type="component" value="Unassembled WGS sequence"/>
</dbReference>
<evidence type="ECO:0000256" key="4">
    <source>
        <dbReference type="ARBA" id="ARBA00023186"/>
    </source>
</evidence>
<name>A0A8T8HUZ0_9PSEU</name>
<evidence type="ECO:0000256" key="3">
    <source>
        <dbReference type="ARBA" id="ARBA00022490"/>
    </source>
</evidence>
<evidence type="ECO:0000256" key="1">
    <source>
        <dbReference type="ARBA" id="ARBA00004496"/>
    </source>
</evidence>
<dbReference type="EMBL" id="JAFBCL010000001">
    <property type="protein sequence ID" value="MBM7813993.1"/>
    <property type="molecule type" value="Genomic_DNA"/>
</dbReference>
<organism evidence="6 7">
    <name type="scientific">Saccharothrix algeriensis</name>
    <dbReference type="NCBI Taxonomy" id="173560"/>
    <lineage>
        <taxon>Bacteria</taxon>
        <taxon>Bacillati</taxon>
        <taxon>Actinomycetota</taxon>
        <taxon>Actinomycetes</taxon>
        <taxon>Pseudonocardiales</taxon>
        <taxon>Pseudonocardiaceae</taxon>
        <taxon>Saccharothrix</taxon>
    </lineage>
</organism>
<evidence type="ECO:0000313" key="8">
    <source>
        <dbReference type="Proteomes" id="UP001195724"/>
    </source>
</evidence>
<dbReference type="AlphaFoldDB" id="A0A8T8HUZ0"/>
<keyword evidence="4" id="KW-0143">Chaperone</keyword>
<comment type="similarity">
    <text evidence="2">Belongs to the EspG family.</text>
</comment>
<proteinExistence type="inferred from homology"/>
<evidence type="ECO:0000313" key="6">
    <source>
        <dbReference type="EMBL" id="QTR02403.1"/>
    </source>
</evidence>
<reference evidence="6" key="2">
    <citation type="submission" date="2021-04" db="EMBL/GenBank/DDBJ databases">
        <title>Saccharothrix algeriensis WGS.</title>
        <authorList>
            <person name="Stuskova K."/>
            <person name="Hakalova E."/>
            <person name="Tebbal A.B."/>
            <person name="Eichmeier A."/>
        </authorList>
    </citation>
    <scope>NUCLEOTIDE SEQUENCE</scope>
    <source>
        <strain evidence="6">NRRL B-24137</strain>
    </source>
</reference>